<keyword evidence="1" id="KW-1133">Transmembrane helix</keyword>
<dbReference type="Proteomes" id="UP001500689">
    <property type="component" value="Unassembled WGS sequence"/>
</dbReference>
<feature type="transmembrane region" description="Helical" evidence="1">
    <location>
        <begin position="12"/>
        <end position="33"/>
    </location>
</feature>
<evidence type="ECO:0000313" key="3">
    <source>
        <dbReference type="Proteomes" id="UP001500689"/>
    </source>
</evidence>
<evidence type="ECO:0000256" key="1">
    <source>
        <dbReference type="SAM" id="Phobius"/>
    </source>
</evidence>
<reference evidence="3" key="1">
    <citation type="journal article" date="2019" name="Int. J. Syst. Evol. Microbiol.">
        <title>The Global Catalogue of Microorganisms (GCM) 10K type strain sequencing project: providing services to taxonomists for standard genome sequencing and annotation.</title>
        <authorList>
            <consortium name="The Broad Institute Genomics Platform"/>
            <consortium name="The Broad Institute Genome Sequencing Center for Infectious Disease"/>
            <person name="Wu L."/>
            <person name="Ma J."/>
        </authorList>
    </citation>
    <scope>NUCLEOTIDE SEQUENCE [LARGE SCALE GENOMIC DNA]</scope>
    <source>
        <strain evidence="3">JCM 16898</strain>
    </source>
</reference>
<keyword evidence="1" id="KW-0472">Membrane</keyword>
<dbReference type="EMBL" id="BAAAZN010000001">
    <property type="protein sequence ID" value="GAA3524049.1"/>
    <property type="molecule type" value="Genomic_DNA"/>
</dbReference>
<protein>
    <submittedName>
        <fullName evidence="2">Uncharacterized protein</fullName>
    </submittedName>
</protein>
<accession>A0ABP6UXE2</accession>
<proteinExistence type="predicted"/>
<keyword evidence="3" id="KW-1185">Reference proteome</keyword>
<organism evidence="2 3">
    <name type="scientific">Amycolatopsis ultiminotia</name>
    <dbReference type="NCBI Taxonomy" id="543629"/>
    <lineage>
        <taxon>Bacteria</taxon>
        <taxon>Bacillati</taxon>
        <taxon>Actinomycetota</taxon>
        <taxon>Actinomycetes</taxon>
        <taxon>Pseudonocardiales</taxon>
        <taxon>Pseudonocardiaceae</taxon>
        <taxon>Amycolatopsis</taxon>
    </lineage>
</organism>
<evidence type="ECO:0000313" key="2">
    <source>
        <dbReference type="EMBL" id="GAA3524049.1"/>
    </source>
</evidence>
<dbReference type="RefSeq" id="WP_344854389.1">
    <property type="nucleotide sequence ID" value="NZ_BAAAZN010000001.1"/>
</dbReference>
<keyword evidence="1" id="KW-0812">Transmembrane</keyword>
<gene>
    <name evidence="2" type="ORF">GCM10022222_02970</name>
</gene>
<sequence>METVLTVLLVRFGIIAGVVVVLGLAAFAVIVRLRRRGKGDRVRAGASALARHAARAMDERGRRGGRGRLGGQVAREAVRWLEDDRPRGRR</sequence>
<comment type="caution">
    <text evidence="2">The sequence shown here is derived from an EMBL/GenBank/DDBJ whole genome shotgun (WGS) entry which is preliminary data.</text>
</comment>
<name>A0ABP6UXE2_9PSEU</name>